<organism evidence="4 5">
    <name type="scientific">Purpureocillium takamizusanense</name>
    <dbReference type="NCBI Taxonomy" id="2060973"/>
    <lineage>
        <taxon>Eukaryota</taxon>
        <taxon>Fungi</taxon>
        <taxon>Dikarya</taxon>
        <taxon>Ascomycota</taxon>
        <taxon>Pezizomycotina</taxon>
        <taxon>Sordariomycetes</taxon>
        <taxon>Hypocreomycetidae</taxon>
        <taxon>Hypocreales</taxon>
        <taxon>Ophiocordycipitaceae</taxon>
        <taxon>Purpureocillium</taxon>
    </lineage>
</organism>
<sequence length="329" mass="35369">MAAPLEYSFIELGTKPSAQLCYSFVPATRDTKPVTLIVFLNGLMLPQDAWAPTIAELQALRPGNGDGLPAILTYDRFGQGRTTDRDPDDAGAPDPTHAHDCMSAVRDLRQLITQVASEKLSRDADTVRLVLVCNSIGCALARLYAHEHPGTVAGLLLLDSVLANSDFVSMFPDPDDAANDGDDLPEGITADVLRTARQRIGAMFHPSVGSREGLSRRNLASLLPAADAPALEGPADDDGGHRRGPYVTVLGHEFAHFAVEAERMGMPPAATLAYSNPYWDRYNQGLARLTEPARSRGPIQVPGAGHFIQRDDPKFVAAELDAILRKLGA</sequence>
<dbReference type="AlphaFoldDB" id="A0A9Q8QII8"/>
<dbReference type="Proteomes" id="UP000829364">
    <property type="component" value="Chromosome 5"/>
</dbReference>
<dbReference type="RefSeq" id="XP_047842967.1">
    <property type="nucleotide sequence ID" value="XM_047986983.1"/>
</dbReference>
<evidence type="ECO:0000256" key="1">
    <source>
        <dbReference type="ARBA" id="ARBA00010088"/>
    </source>
</evidence>
<protein>
    <recommendedName>
        <fullName evidence="3">AB hydrolase-1 domain-containing protein</fullName>
    </recommendedName>
</protein>
<reference evidence="4" key="1">
    <citation type="submission" date="2021-11" db="EMBL/GenBank/DDBJ databases">
        <title>Purpureocillium_takamizusanense_genome.</title>
        <authorList>
            <person name="Nguyen N.-H."/>
        </authorList>
    </citation>
    <scope>NUCLEOTIDE SEQUENCE</scope>
    <source>
        <strain evidence="4">PT3</strain>
    </source>
</reference>
<comment type="similarity">
    <text evidence="1">Belongs to the peptidase S33 family.</text>
</comment>
<dbReference type="Pfam" id="PF12697">
    <property type="entry name" value="Abhydrolase_6"/>
    <property type="match status" value="1"/>
</dbReference>
<keyword evidence="5" id="KW-1185">Reference proteome</keyword>
<evidence type="ECO:0000313" key="5">
    <source>
        <dbReference type="Proteomes" id="UP000829364"/>
    </source>
</evidence>
<dbReference type="InterPro" id="IPR000073">
    <property type="entry name" value="AB_hydrolase_1"/>
</dbReference>
<dbReference type="Gene3D" id="3.40.50.1820">
    <property type="entry name" value="alpha/beta hydrolase"/>
    <property type="match status" value="1"/>
</dbReference>
<feature type="domain" description="AB hydrolase-1" evidence="3">
    <location>
        <begin position="37"/>
        <end position="318"/>
    </location>
</feature>
<dbReference type="InterPro" id="IPR029058">
    <property type="entry name" value="AB_hydrolase_fold"/>
</dbReference>
<gene>
    <name evidence="4" type="ORF">JDV02_005668</name>
</gene>
<keyword evidence="2" id="KW-0378">Hydrolase</keyword>
<dbReference type="GO" id="GO:0016787">
    <property type="term" value="F:hydrolase activity"/>
    <property type="evidence" value="ECO:0007669"/>
    <property type="project" value="UniProtKB-KW"/>
</dbReference>
<proteinExistence type="inferred from homology"/>
<evidence type="ECO:0000256" key="2">
    <source>
        <dbReference type="ARBA" id="ARBA00022801"/>
    </source>
</evidence>
<name>A0A9Q8QII8_9HYPO</name>
<accession>A0A9Q8QII8</accession>
<dbReference type="OrthoDB" id="3466836at2759"/>
<dbReference type="GeneID" id="72067617"/>
<dbReference type="EMBL" id="CP086358">
    <property type="protein sequence ID" value="UNI19486.1"/>
    <property type="molecule type" value="Genomic_DNA"/>
</dbReference>
<evidence type="ECO:0000259" key="3">
    <source>
        <dbReference type="Pfam" id="PF12697"/>
    </source>
</evidence>
<dbReference type="InterPro" id="IPR051601">
    <property type="entry name" value="Serine_prot/Carboxylest_S33"/>
</dbReference>
<dbReference type="PANTHER" id="PTHR43248:SF27">
    <property type="entry name" value="AB HYDROLASE-1 DOMAIN-CONTAINING PROTEIN"/>
    <property type="match status" value="1"/>
</dbReference>
<dbReference type="SUPFAM" id="SSF53474">
    <property type="entry name" value="alpha/beta-Hydrolases"/>
    <property type="match status" value="1"/>
</dbReference>
<dbReference type="KEGG" id="ptkz:JDV02_005668"/>
<dbReference type="PANTHER" id="PTHR43248">
    <property type="entry name" value="2-SUCCINYL-6-HYDROXY-2,4-CYCLOHEXADIENE-1-CARBOXYLATE SYNTHASE"/>
    <property type="match status" value="1"/>
</dbReference>
<evidence type="ECO:0000313" key="4">
    <source>
        <dbReference type="EMBL" id="UNI19486.1"/>
    </source>
</evidence>